<feature type="compositionally biased region" description="Low complexity" evidence="4">
    <location>
        <begin position="605"/>
        <end position="620"/>
    </location>
</feature>
<dbReference type="SUPFAM" id="SSF48371">
    <property type="entry name" value="ARM repeat"/>
    <property type="match status" value="1"/>
</dbReference>
<feature type="region of interest" description="Disordered" evidence="4">
    <location>
        <begin position="683"/>
        <end position="806"/>
    </location>
</feature>
<feature type="compositionally biased region" description="Pro residues" evidence="4">
    <location>
        <begin position="507"/>
        <end position="524"/>
    </location>
</feature>
<organism evidence="6">
    <name type="scientific">Cacopsylla melanoneura</name>
    <dbReference type="NCBI Taxonomy" id="428564"/>
    <lineage>
        <taxon>Eukaryota</taxon>
        <taxon>Metazoa</taxon>
        <taxon>Ecdysozoa</taxon>
        <taxon>Arthropoda</taxon>
        <taxon>Hexapoda</taxon>
        <taxon>Insecta</taxon>
        <taxon>Pterygota</taxon>
        <taxon>Neoptera</taxon>
        <taxon>Paraneoptera</taxon>
        <taxon>Hemiptera</taxon>
        <taxon>Sternorrhyncha</taxon>
        <taxon>Psylloidea</taxon>
        <taxon>Psyllidae</taxon>
        <taxon>Psyllinae</taxon>
        <taxon>Cacopsylla</taxon>
    </lineage>
</organism>
<proteinExistence type="inferred from homology"/>
<evidence type="ECO:0000256" key="2">
    <source>
        <dbReference type="ARBA" id="ARBA00022540"/>
    </source>
</evidence>
<dbReference type="PANTHER" id="PTHR23253">
    <property type="entry name" value="EUKARYOTIC TRANSLATION INITIATION FACTOR 4 GAMMA"/>
    <property type="match status" value="1"/>
</dbReference>
<feature type="compositionally biased region" description="Pro residues" evidence="4">
    <location>
        <begin position="634"/>
        <end position="643"/>
    </location>
</feature>
<feature type="region of interest" description="Disordered" evidence="4">
    <location>
        <begin position="1"/>
        <end position="38"/>
    </location>
</feature>
<feature type="compositionally biased region" description="Basic and acidic residues" evidence="4">
    <location>
        <begin position="540"/>
        <end position="551"/>
    </location>
</feature>
<dbReference type="SMART" id="SM00543">
    <property type="entry name" value="MIF4G"/>
    <property type="match status" value="1"/>
</dbReference>
<dbReference type="GO" id="GO:0003743">
    <property type="term" value="F:translation initiation factor activity"/>
    <property type="evidence" value="ECO:0007669"/>
    <property type="project" value="UniProtKB-KW"/>
</dbReference>
<feature type="compositionally biased region" description="Low complexity" evidence="4">
    <location>
        <begin position="773"/>
        <end position="785"/>
    </location>
</feature>
<name>A0A8D8VGE6_9HEMI</name>
<protein>
    <submittedName>
        <fullName evidence="6">Eukaryotic translation initiation factor 4 gamma 1</fullName>
    </submittedName>
</protein>
<feature type="compositionally biased region" description="Polar residues" evidence="4">
    <location>
        <begin position="725"/>
        <end position="737"/>
    </location>
</feature>
<feature type="compositionally biased region" description="Gly residues" evidence="4">
    <location>
        <begin position="754"/>
        <end position="772"/>
    </location>
</feature>
<feature type="region of interest" description="Disordered" evidence="4">
    <location>
        <begin position="909"/>
        <end position="934"/>
    </location>
</feature>
<evidence type="ECO:0000259" key="5">
    <source>
        <dbReference type="SMART" id="SM00543"/>
    </source>
</evidence>
<dbReference type="GO" id="GO:0016281">
    <property type="term" value="C:eukaryotic translation initiation factor 4F complex"/>
    <property type="evidence" value="ECO:0007669"/>
    <property type="project" value="TreeGrafter"/>
</dbReference>
<dbReference type="Pfam" id="PF02854">
    <property type="entry name" value="MIF4G"/>
    <property type="match status" value="1"/>
</dbReference>
<dbReference type="Gene3D" id="1.25.40.180">
    <property type="match status" value="1"/>
</dbReference>
<feature type="region of interest" description="Disordered" evidence="4">
    <location>
        <begin position="367"/>
        <end position="662"/>
    </location>
</feature>
<feature type="compositionally biased region" description="Basic and acidic residues" evidence="4">
    <location>
        <begin position="460"/>
        <end position="474"/>
    </location>
</feature>
<dbReference type="InterPro" id="IPR016024">
    <property type="entry name" value="ARM-type_fold"/>
</dbReference>
<reference evidence="6" key="1">
    <citation type="submission" date="2021-05" db="EMBL/GenBank/DDBJ databases">
        <authorList>
            <person name="Alioto T."/>
            <person name="Alioto T."/>
            <person name="Gomez Garrido J."/>
        </authorList>
    </citation>
    <scope>NUCLEOTIDE SEQUENCE</scope>
</reference>
<feature type="domain" description="MIF4G" evidence="5">
    <location>
        <begin position="843"/>
        <end position="1104"/>
    </location>
</feature>
<keyword evidence="2 6" id="KW-0396">Initiation factor</keyword>
<feature type="compositionally biased region" description="Low complexity" evidence="4">
    <location>
        <begin position="12"/>
        <end position="29"/>
    </location>
</feature>
<feature type="compositionally biased region" description="Low complexity" evidence="4">
    <location>
        <begin position="1219"/>
        <end position="1237"/>
    </location>
</feature>
<dbReference type="GO" id="GO:0003729">
    <property type="term" value="F:mRNA binding"/>
    <property type="evidence" value="ECO:0007669"/>
    <property type="project" value="TreeGrafter"/>
</dbReference>
<dbReference type="InterPro" id="IPR003890">
    <property type="entry name" value="MIF4G-like_typ-3"/>
</dbReference>
<feature type="compositionally biased region" description="Basic and acidic residues" evidence="4">
    <location>
        <begin position="429"/>
        <end position="439"/>
    </location>
</feature>
<keyword evidence="3" id="KW-0648">Protein biosynthesis</keyword>
<feature type="compositionally biased region" description="Basic and acidic residues" evidence="4">
    <location>
        <begin position="560"/>
        <end position="580"/>
    </location>
</feature>
<feature type="compositionally biased region" description="Low complexity" evidence="4">
    <location>
        <begin position="1277"/>
        <end position="1316"/>
    </location>
</feature>
<evidence type="ECO:0000256" key="4">
    <source>
        <dbReference type="SAM" id="MobiDB-lite"/>
    </source>
</evidence>
<dbReference type="PANTHER" id="PTHR23253:SF9">
    <property type="entry name" value="EUKARYOTIC TRANSLATION INITIATION FACTOR 4 GAMMA 2"/>
    <property type="match status" value="1"/>
</dbReference>
<feature type="compositionally biased region" description="Basic residues" evidence="4">
    <location>
        <begin position="1"/>
        <end position="11"/>
    </location>
</feature>
<comment type="similarity">
    <text evidence="1">Belongs to the eukaryotic initiation factor 4G family.</text>
</comment>
<evidence type="ECO:0000256" key="3">
    <source>
        <dbReference type="ARBA" id="ARBA00022917"/>
    </source>
</evidence>
<accession>A0A8D8VGE6</accession>
<feature type="compositionally biased region" description="Low complexity" evidence="4">
    <location>
        <begin position="391"/>
        <end position="400"/>
    </location>
</feature>
<feature type="compositionally biased region" description="Low complexity" evidence="4">
    <location>
        <begin position="447"/>
        <end position="459"/>
    </location>
</feature>
<feature type="region of interest" description="Disordered" evidence="4">
    <location>
        <begin position="1137"/>
        <end position="1170"/>
    </location>
</feature>
<sequence length="1829" mass="197976">MVGGGGKKKGKQQNQQQVNNNNNKANNAAPASAPIVNKENQVPVVTAADPETNNKPVVDLASIVKGGQNNINNKPDSNVLLDDTTHSTTETERVVVNNVANNTGSNMETPTVSAAELHTPPDSAPASSIFNNLDLDKIPEFTPSFTATPPTSKPASAAPAPTWNINANIFSPASQPTQPVAQHVSQVPQSGYGGAPVQYPQPAPLMPGPPMYPMPNQYSQQILYKGSAPFFMPYVAGPQASSPAAPQSNKHIMNRGANSFDPNSGYPVDVIHGLPQAHKPGETIQIRLDDNRKGTGIKPGGGYGIPGYQPPLIPHLPQQQYQPPPLMNNLPQQVHQKVMLEPVNVSAANLSDHTNSYTAVVQTAPPLLPLQPQQPPHTPQQQASNKPSHPPQQQQQQQKRPSPPPPTPAVEPPTPTPAPAPVTQVKPVAEIKIKSVMKVDEEETEEVTTSSTPVAAASASDEKTLSEALDKVSLDEPPPPTSTRKKESSPPQQVTLLSKKGSSSTPSPQPTSTPTPAAPNPTPPTSNAADEKQSVAAGTKESKDKSARDSSKSAAAAAPVEKKAAGEEKQQKQQQSKEVKASSPVVEEPSSTPAPPLSNNKESTKPAAASNKKQAAGSKAASEEKESPAAAPAAPAPTTPAPAPSTEKKEAKPAPVPAAAGVKPVTASPAAFDFKSMTNLGQVSVNTETREQFRNSLKTKGSRQTQLGVDDESVSSDPNRKKYSRNQLLELQNTPESSKMPDSYNKSLDIFHLGSGGGGGGAGSGGGGGGGRSSSSTFSNMSSFGVPGDRGYMHRGSQSTYGSKDKGDFQPMIIHSVSLREEVKLKTTENAWKASALKKDPNERVVIDARSFLNKLSPENFESILSKFVQLKLNNDNIGKIIDLITFKAVWEPKFSEVYAKFISELDTLDKKNNPPQKPTQGQPQPDPKQADPAAKQRFDIRGLLLKKFQAEFAEIVKTDKEARLKSEALKQIADAKEREEARQQYEDEERLNRKKSVGMMTFIGELFKLRMLHPKVLHSCFEQLLQKPRDVENLECLTKLIMSTGKSVEELNRANGPYSKTSKDKWNEVIPQVRKLVDPGNKNPLPSRIRFMILDVLDLKDRGWIPRMAENKPKTMAQIEKDIEQDAIRKNMQLRDDDNRMMGGMNKPTPGKRPQPASSNPQTPVSTASQKITVDVSKFHHIKQEDLELSLRPSFGSGGFGSFGGGFGAGMGAGAGAGFKSATKTASSSSSMRGRPGAAGGLPPPITQQNSFSVLSGMMGPESSAPQSKPTPPGKTQPGTPRGGASTPSKSKQSPASTPTTPAAPAKQAAPAAPAWISRNDNVEFEKKLATLGADQFEDKYSLEDQYMEFLQFGEHFTDQQDIKGTNNQYKEEVTDLMGKCLNRLHEPLLSWTRLEAQYHRLVEKMEVEVNSLGADKFDPRGLTRSLLIFLLQRRPVEQNFVTAFLISIIEKSKKWGGSTLHLLKDFVVYCTKSDIRDDFPNVVNVLGEVLGYLIVFGSLSLDDYRKHLLMKYVEDVSTKVFIHMVHSIARLQGAGPILFSSLPSLESIQSFLSPVTYRKYSSFTSFDPLPSDQVRAKLVDSHSLGWLLDRSVQLPAGHSHLVNTSRAGPDELALVNLCLHYYVAHSSQAAAGSSPVSEYLSLNFGTPCSNKDLWFALTQKIAYESLDPSGTSSAPNEDGADMNYKLNEARFRTLFQRLVTSHLATMETLDQVLPCLFALLDINLHMQLPMGLLQSQFVIVKEMLLETKVDLSLINAQFTRFSADKTSYHEPASKLAKPVSTDIVIQESGYSKTSALLALANFFKEIEDEEADVSGDEESGGEESGKK</sequence>
<feature type="compositionally biased region" description="Polar residues" evidence="4">
    <location>
        <begin position="1157"/>
        <end position="1170"/>
    </location>
</feature>
<evidence type="ECO:0000313" key="6">
    <source>
        <dbReference type="EMBL" id="CAG6723014.1"/>
    </source>
</evidence>
<feature type="compositionally biased region" description="Pro residues" evidence="4">
    <location>
        <begin position="367"/>
        <end position="378"/>
    </location>
</feature>
<feature type="compositionally biased region" description="Pro residues" evidence="4">
    <location>
        <begin position="401"/>
        <end position="420"/>
    </location>
</feature>
<dbReference type="EMBL" id="HBUF01364872">
    <property type="protein sequence ID" value="CAG6723014.1"/>
    <property type="molecule type" value="Transcribed_RNA"/>
</dbReference>
<feature type="compositionally biased region" description="Polar residues" evidence="4">
    <location>
        <begin position="694"/>
        <end position="707"/>
    </location>
</feature>
<feature type="region of interest" description="Disordered" evidence="4">
    <location>
        <begin position="1219"/>
        <end position="1319"/>
    </location>
</feature>
<evidence type="ECO:0000256" key="1">
    <source>
        <dbReference type="ARBA" id="ARBA00005775"/>
    </source>
</evidence>
<feature type="compositionally biased region" description="Low complexity" evidence="4">
    <location>
        <begin position="581"/>
        <end position="591"/>
    </location>
</feature>